<dbReference type="GO" id="GO:0030674">
    <property type="term" value="F:protein-macromolecule adaptor activity"/>
    <property type="evidence" value="ECO:0007669"/>
    <property type="project" value="TreeGrafter"/>
</dbReference>
<evidence type="ECO:0000313" key="4">
    <source>
        <dbReference type="Proteomes" id="UP000720189"/>
    </source>
</evidence>
<dbReference type="GO" id="GO:0070086">
    <property type="term" value="P:ubiquitin-dependent endocytosis"/>
    <property type="evidence" value="ECO:0007669"/>
    <property type="project" value="TreeGrafter"/>
</dbReference>
<dbReference type="Gene3D" id="2.60.40.640">
    <property type="match status" value="1"/>
</dbReference>
<dbReference type="Pfam" id="PF02752">
    <property type="entry name" value="Arrestin_C"/>
    <property type="match status" value="1"/>
</dbReference>
<dbReference type="EMBL" id="JAGMUX010000002">
    <property type="protein sequence ID" value="KAH7267880.1"/>
    <property type="molecule type" value="Genomic_DNA"/>
</dbReference>
<protein>
    <recommendedName>
        <fullName evidence="2">Arrestin C-terminal-like domain-containing protein</fullName>
    </recommendedName>
</protein>
<evidence type="ECO:0000256" key="1">
    <source>
        <dbReference type="SAM" id="MobiDB-lite"/>
    </source>
</evidence>
<dbReference type="InterPro" id="IPR050357">
    <property type="entry name" value="Arrestin_domain-protein"/>
</dbReference>
<dbReference type="AlphaFoldDB" id="A0A9P9R7E4"/>
<dbReference type="GO" id="GO:0005829">
    <property type="term" value="C:cytosol"/>
    <property type="evidence" value="ECO:0007669"/>
    <property type="project" value="TreeGrafter"/>
</dbReference>
<reference evidence="3" key="1">
    <citation type="journal article" date="2021" name="Nat. Commun.">
        <title>Genetic determinants of endophytism in the Arabidopsis root mycobiome.</title>
        <authorList>
            <person name="Mesny F."/>
            <person name="Miyauchi S."/>
            <person name="Thiergart T."/>
            <person name="Pickel B."/>
            <person name="Atanasova L."/>
            <person name="Karlsson M."/>
            <person name="Huettel B."/>
            <person name="Barry K.W."/>
            <person name="Haridas S."/>
            <person name="Chen C."/>
            <person name="Bauer D."/>
            <person name="Andreopoulos W."/>
            <person name="Pangilinan J."/>
            <person name="LaButti K."/>
            <person name="Riley R."/>
            <person name="Lipzen A."/>
            <person name="Clum A."/>
            <person name="Drula E."/>
            <person name="Henrissat B."/>
            <person name="Kohler A."/>
            <person name="Grigoriev I.V."/>
            <person name="Martin F.M."/>
            <person name="Hacquard S."/>
        </authorList>
    </citation>
    <scope>NUCLEOTIDE SEQUENCE</scope>
    <source>
        <strain evidence="3">MPI-CAGE-AT-0023</strain>
    </source>
</reference>
<dbReference type="RefSeq" id="XP_046055699.1">
    <property type="nucleotide sequence ID" value="XM_046196595.1"/>
</dbReference>
<dbReference type="OrthoDB" id="2238745at2759"/>
<keyword evidence="4" id="KW-1185">Reference proteome</keyword>
<sequence length="591" mass="66982">MPVAPGSSITCSILLAEPNLFLSGFNHLYHDCCEGQNGTALLRGTLQLCVRQKTKIKSVQLKLLGHARMEWPQQTESGFYEEDNLQTQALTFFNAMNNWEKDDYGNQCTYQRKSTSPNDTNLESKINTSKSLEMNCQSDLSAKRRPRLSPGHIQTQSFNKGSMTAPVTQAKWYKVFYPGTYDYAFEFPIDHHQLETIKVPYGSVKWELRATIDRAGMFSINLRGRKELSFVRIPDPLSLEMMDLILFSRQWQDQLHYDIIISGKSFPIGSMIPIIFKLTPLDKVQMHGLKVFAIESIEYWSNDRKATRKTPTRTVLLLHKTATKAFFPSWATSGLITVRDSEFSPEPRGETREMAAEQRSAEASGGQTAAQPVTGTRENILGSSDTELQNFWGTTEIEAVVQIPTCRMMAKNEGLRLHPKCIWKNVRTSHWIKVILHISRLDVDDPIGKRRRYFDTTLHLPITLLDCRANQANMNLPSYTYEKRQFVTCQTTCGCPDASIIPTKKTRRHVTGALAAHHLVNDQQGAPPAIDPEHPTQLLRGRNFNQPSFNNDITPPIPELINDVPPPHYDDIIGGTNVNGPRRLLFPPSRL</sequence>
<dbReference type="SMART" id="SM01017">
    <property type="entry name" value="Arrestin_C"/>
    <property type="match status" value="1"/>
</dbReference>
<evidence type="ECO:0000313" key="3">
    <source>
        <dbReference type="EMBL" id="KAH7267880.1"/>
    </source>
</evidence>
<evidence type="ECO:0000259" key="2">
    <source>
        <dbReference type="SMART" id="SM01017"/>
    </source>
</evidence>
<dbReference type="GeneID" id="70226549"/>
<dbReference type="PANTHER" id="PTHR11188">
    <property type="entry name" value="ARRESTIN DOMAIN CONTAINING PROTEIN"/>
    <property type="match status" value="1"/>
</dbReference>
<gene>
    <name evidence="3" type="ORF">BKA55DRAFT_606214</name>
</gene>
<proteinExistence type="predicted"/>
<feature type="domain" description="Arrestin C-terminal-like" evidence="2">
    <location>
        <begin position="251"/>
        <end position="469"/>
    </location>
</feature>
<dbReference type="PANTHER" id="PTHR11188:SF174">
    <property type="entry name" value="ARRESTIN-RELATED TRAFFICKING ADAPTER 10-RELATED"/>
    <property type="match status" value="1"/>
</dbReference>
<feature type="compositionally biased region" description="Basic and acidic residues" evidence="1">
    <location>
        <begin position="341"/>
        <end position="360"/>
    </location>
</feature>
<name>A0A9P9R7E4_FUSRE</name>
<dbReference type="GO" id="GO:0031625">
    <property type="term" value="F:ubiquitin protein ligase binding"/>
    <property type="evidence" value="ECO:0007669"/>
    <property type="project" value="TreeGrafter"/>
</dbReference>
<dbReference type="InterPro" id="IPR011022">
    <property type="entry name" value="Arrestin_C-like"/>
</dbReference>
<accession>A0A9P9R7E4</accession>
<feature type="region of interest" description="Disordered" evidence="1">
    <location>
        <begin position="341"/>
        <end position="372"/>
    </location>
</feature>
<comment type="caution">
    <text evidence="3">The sequence shown here is derived from an EMBL/GenBank/DDBJ whole genome shotgun (WGS) entry which is preliminary data.</text>
</comment>
<organism evidence="3 4">
    <name type="scientific">Fusarium redolens</name>
    <dbReference type="NCBI Taxonomy" id="48865"/>
    <lineage>
        <taxon>Eukaryota</taxon>
        <taxon>Fungi</taxon>
        <taxon>Dikarya</taxon>
        <taxon>Ascomycota</taxon>
        <taxon>Pezizomycotina</taxon>
        <taxon>Sordariomycetes</taxon>
        <taxon>Hypocreomycetidae</taxon>
        <taxon>Hypocreales</taxon>
        <taxon>Nectriaceae</taxon>
        <taxon>Fusarium</taxon>
        <taxon>Fusarium redolens species complex</taxon>
    </lineage>
</organism>
<dbReference type="Proteomes" id="UP000720189">
    <property type="component" value="Unassembled WGS sequence"/>
</dbReference>
<dbReference type="InterPro" id="IPR014752">
    <property type="entry name" value="Arrestin-like_C"/>
</dbReference>